<dbReference type="STRING" id="1618443.UV73_C0003G0205"/>
<dbReference type="GO" id="GO:0001046">
    <property type="term" value="F:core promoter sequence-specific DNA binding"/>
    <property type="evidence" value="ECO:0007669"/>
    <property type="project" value="TreeGrafter"/>
</dbReference>
<dbReference type="Pfam" id="PF06114">
    <property type="entry name" value="Peptidase_M78"/>
    <property type="match status" value="1"/>
</dbReference>
<dbReference type="InterPro" id="IPR039060">
    <property type="entry name" value="Antitox_HigA"/>
</dbReference>
<dbReference type="EMBL" id="LCFP01000003">
    <property type="protein sequence ID" value="KKS98263.1"/>
    <property type="molecule type" value="Genomic_DNA"/>
</dbReference>
<organism evidence="3 4">
    <name type="scientific">Candidatus Gottesmanbacteria bacterium GW2011_GWA2_43_14</name>
    <dbReference type="NCBI Taxonomy" id="1618443"/>
    <lineage>
        <taxon>Bacteria</taxon>
        <taxon>Candidatus Gottesmaniibacteriota</taxon>
    </lineage>
</organism>
<dbReference type="GO" id="GO:0006355">
    <property type="term" value="P:regulation of DNA-templated transcription"/>
    <property type="evidence" value="ECO:0007669"/>
    <property type="project" value="InterPro"/>
</dbReference>
<protein>
    <recommendedName>
        <fullName evidence="2">HTH cro/C1-type domain-containing protein</fullName>
    </recommendedName>
</protein>
<feature type="domain" description="HTH cro/C1-type" evidence="2">
    <location>
        <begin position="65"/>
        <end position="118"/>
    </location>
</feature>
<evidence type="ECO:0000259" key="2">
    <source>
        <dbReference type="PROSITE" id="PS50943"/>
    </source>
</evidence>
<dbReference type="Gene3D" id="1.10.260.40">
    <property type="entry name" value="lambda repressor-like DNA-binding domains"/>
    <property type="match status" value="1"/>
</dbReference>
<evidence type="ECO:0000313" key="4">
    <source>
        <dbReference type="Proteomes" id="UP000034894"/>
    </source>
</evidence>
<dbReference type="InterPro" id="IPR010359">
    <property type="entry name" value="IrrE_HExxH"/>
</dbReference>
<dbReference type="SMART" id="SM00530">
    <property type="entry name" value="HTH_XRE"/>
    <property type="match status" value="1"/>
</dbReference>
<dbReference type="SUPFAM" id="SSF47413">
    <property type="entry name" value="lambda repressor-like DNA-binding domains"/>
    <property type="match status" value="1"/>
</dbReference>
<dbReference type="PROSITE" id="PS50943">
    <property type="entry name" value="HTH_CROC1"/>
    <property type="match status" value="1"/>
</dbReference>
<dbReference type="Pfam" id="PF01381">
    <property type="entry name" value="HTH_3"/>
    <property type="match status" value="1"/>
</dbReference>
<dbReference type="AlphaFoldDB" id="A0A0G1GHJ6"/>
<evidence type="ECO:0000256" key="1">
    <source>
        <dbReference type="ARBA" id="ARBA00007227"/>
    </source>
</evidence>
<accession>A0A0G1GHJ6</accession>
<reference evidence="3 4" key="1">
    <citation type="journal article" date="2015" name="Nature">
        <title>rRNA introns, odd ribosomes, and small enigmatic genomes across a large radiation of phyla.</title>
        <authorList>
            <person name="Brown C.T."/>
            <person name="Hug L.A."/>
            <person name="Thomas B.C."/>
            <person name="Sharon I."/>
            <person name="Castelle C.J."/>
            <person name="Singh A."/>
            <person name="Wilkins M.J."/>
            <person name="Williams K.H."/>
            <person name="Banfield J.F."/>
        </authorList>
    </citation>
    <scope>NUCLEOTIDE SEQUENCE [LARGE SCALE GENOMIC DNA]</scope>
</reference>
<sequence>MEYKIKPIKTEEDYKRALKWVEDLMDKDPNPDSEEGEKLELLATLIKEYEANAFPDTLPDPVEAILFRMEQQGLKPADLAHYLGSNSRVSEVLSRKRSLTLDMMRKLEAGLGIPAKVLLKKSDDFEDASSWSNYPLREMAKRGYFEDKNIKEYTSKQLIEDFFSPVGAPTTFVGMLRKTYYRSKRPVDKYALAIWSAYIVKKANKIKYPTKFDKSSLTPQFMERMVKLSVEPNGVLLARDLLIKTGIGFVVEPHFQNTYLDAIIIMTNKDHPIIGMTLRQDRLDNFWFTLMHELAHIALHFDSPIDLFYDDLDDKENLSSEEQAADGFARETLIPESKWVNSPAKLVPSPIAAQSLARELGVNPAIVAGRMRYENDKYPYLFALLGQGKVRPFFPEVNWKL</sequence>
<name>A0A0G1GHJ6_9BACT</name>
<dbReference type="Gene3D" id="1.10.10.2910">
    <property type="match status" value="1"/>
</dbReference>
<comment type="similarity">
    <text evidence="1">Belongs to the short-chain fatty acyl-CoA assimilation regulator (ScfR) family.</text>
</comment>
<proteinExistence type="inferred from homology"/>
<gene>
    <name evidence="3" type="ORF">UV73_C0003G0205</name>
</gene>
<dbReference type="InterPro" id="IPR010982">
    <property type="entry name" value="Lambda_DNA-bd_dom_sf"/>
</dbReference>
<dbReference type="PANTHER" id="PTHR40455">
    <property type="entry name" value="ANTITOXIN HIGA"/>
    <property type="match status" value="1"/>
</dbReference>
<evidence type="ECO:0000313" key="3">
    <source>
        <dbReference type="EMBL" id="KKS98263.1"/>
    </source>
</evidence>
<dbReference type="InterPro" id="IPR001387">
    <property type="entry name" value="Cro/C1-type_HTH"/>
</dbReference>
<dbReference type="PATRIC" id="fig|1618443.3.peg.652"/>
<dbReference type="PANTHER" id="PTHR40455:SF1">
    <property type="entry name" value="ANTITOXIN HIGA"/>
    <property type="match status" value="1"/>
</dbReference>
<comment type="caution">
    <text evidence="3">The sequence shown here is derived from an EMBL/GenBank/DDBJ whole genome shotgun (WGS) entry which is preliminary data.</text>
</comment>
<dbReference type="Proteomes" id="UP000034894">
    <property type="component" value="Unassembled WGS sequence"/>
</dbReference>